<sequence length="395" mass="44495">MVNLFVYLIVGTSLYNSRKHYDKLAEVTTQNLAKSLEANVSDILDKMNIVLFSVATETERHLSSRRIDKASLSLFAREQIRVLPELDRIVIADSSGTVLCGSDNTANSVNLSDRQYFSRLRSDPDLQLVVSNLLKGKVTGQWRVAVARRVNNPDGTFAGAAIGTFDVTFFDKLFSHLDIGKNGAVGIRDAEFKLIALNPKGKEAASQIGSDVVSQKTRDMVRANPVTATYKTVFARDNMERMVTFRKAAKYPYYIFATLSPVDYMTSWRKEAVGGLVLLLLFTSMTLISARFLYKSKVNALLHAEAKRYGDEMRQQNEELNAAISRVKRLEGIISICSYCKKIRTEEQSWEQLEKYFSEHSDAMFSHGMCPDCAAEQQRIFREAASSKKDPNDYH</sequence>
<name>A0ABX8JNG7_9BACT</name>
<protein>
    <recommendedName>
        <fullName evidence="8">Cache domain-containing protein</fullName>
    </recommendedName>
</protein>
<evidence type="ECO:0000256" key="3">
    <source>
        <dbReference type="ARBA" id="ARBA00022692"/>
    </source>
</evidence>
<keyword evidence="4 7" id="KW-1133">Transmembrane helix</keyword>
<keyword evidence="6" id="KW-0175">Coiled coil</keyword>
<dbReference type="Pfam" id="PF02743">
    <property type="entry name" value="dCache_1"/>
    <property type="match status" value="1"/>
</dbReference>
<accession>A0ABX8JNG7</accession>
<evidence type="ECO:0000256" key="4">
    <source>
        <dbReference type="ARBA" id="ARBA00022989"/>
    </source>
</evidence>
<keyword evidence="5 7" id="KW-0472">Membrane</keyword>
<dbReference type="Proteomes" id="UP000683493">
    <property type="component" value="Chromosome"/>
</dbReference>
<feature type="transmembrane region" description="Helical" evidence="7">
    <location>
        <begin position="272"/>
        <end position="294"/>
    </location>
</feature>
<dbReference type="InterPro" id="IPR033479">
    <property type="entry name" value="dCache_1"/>
</dbReference>
<evidence type="ECO:0000259" key="8">
    <source>
        <dbReference type="Pfam" id="PF02743"/>
    </source>
</evidence>
<proteinExistence type="predicted"/>
<evidence type="ECO:0000256" key="7">
    <source>
        <dbReference type="SAM" id="Phobius"/>
    </source>
</evidence>
<evidence type="ECO:0000256" key="5">
    <source>
        <dbReference type="ARBA" id="ARBA00023136"/>
    </source>
</evidence>
<dbReference type="CDD" id="cd12914">
    <property type="entry name" value="PDC1_DGC_like"/>
    <property type="match status" value="1"/>
</dbReference>
<reference evidence="9 10" key="1">
    <citation type="submission" date="2021-06" db="EMBL/GenBank/DDBJ databases">
        <title>Gemonas diversity in paddy soil.</title>
        <authorList>
            <person name="Liu G."/>
        </authorList>
    </citation>
    <scope>NUCLEOTIDE SEQUENCE [LARGE SCALE GENOMIC DNA]</scope>
    <source>
        <strain evidence="9 10">RG29</strain>
    </source>
</reference>
<evidence type="ECO:0000256" key="1">
    <source>
        <dbReference type="ARBA" id="ARBA00004651"/>
    </source>
</evidence>
<keyword evidence="10" id="KW-1185">Reference proteome</keyword>
<keyword evidence="2" id="KW-1003">Cell membrane</keyword>
<keyword evidence="3 7" id="KW-0812">Transmembrane</keyword>
<dbReference type="CDD" id="cd12915">
    <property type="entry name" value="PDC2_DGC_like"/>
    <property type="match status" value="1"/>
</dbReference>
<organism evidence="9 10">
    <name type="scientific">Geomonas diazotrophica</name>
    <dbReference type="NCBI Taxonomy" id="2843197"/>
    <lineage>
        <taxon>Bacteria</taxon>
        <taxon>Pseudomonadati</taxon>
        <taxon>Thermodesulfobacteriota</taxon>
        <taxon>Desulfuromonadia</taxon>
        <taxon>Geobacterales</taxon>
        <taxon>Geobacteraceae</taxon>
        <taxon>Geomonas</taxon>
    </lineage>
</organism>
<gene>
    <name evidence="9" type="ORF">KP005_04935</name>
</gene>
<feature type="domain" description="Cache" evidence="8">
    <location>
        <begin position="25"/>
        <end position="183"/>
    </location>
</feature>
<evidence type="ECO:0000256" key="6">
    <source>
        <dbReference type="SAM" id="Coils"/>
    </source>
</evidence>
<feature type="coiled-coil region" evidence="6">
    <location>
        <begin position="306"/>
        <end position="333"/>
    </location>
</feature>
<dbReference type="EMBL" id="CP076724">
    <property type="protein sequence ID" value="QWV98636.1"/>
    <property type="molecule type" value="Genomic_DNA"/>
</dbReference>
<evidence type="ECO:0000313" key="9">
    <source>
        <dbReference type="EMBL" id="QWV98636.1"/>
    </source>
</evidence>
<evidence type="ECO:0000256" key="2">
    <source>
        <dbReference type="ARBA" id="ARBA00022475"/>
    </source>
</evidence>
<comment type="subcellular location">
    <subcellularLocation>
        <location evidence="1">Cell membrane</location>
        <topology evidence="1">Multi-pass membrane protein</topology>
    </subcellularLocation>
</comment>
<evidence type="ECO:0000313" key="10">
    <source>
        <dbReference type="Proteomes" id="UP000683493"/>
    </source>
</evidence>